<evidence type="ECO:0000313" key="1">
    <source>
        <dbReference type="EMBL" id="AAZ28142.1"/>
    </source>
</evidence>
<reference evidence="1" key="1">
    <citation type="journal article" date="2005" name="Proc. Natl. Acad. Sci. U.S.A.">
        <title>The psychrophilic lifestyle as revealed by the genome sequence of Colwellia psychrerythraea 34H through genomic and proteomic analyses.</title>
        <authorList>
            <person name="Methe B.A."/>
            <person name="Nelson K.E."/>
            <person name="Deming J.W."/>
            <person name="Momen B."/>
            <person name="Melamud E."/>
            <person name="Zhang X."/>
            <person name="Moult J."/>
            <person name="Madupu R."/>
            <person name="Nelson W.C."/>
            <person name="Dodson R.J."/>
            <person name="Brinkac L.M."/>
            <person name="Daugherty S.C."/>
            <person name="Durkin A.S."/>
            <person name="DeBoy R.T."/>
            <person name="Kolonay J.F."/>
            <person name="Sullivan S.A."/>
            <person name="Zhou L."/>
            <person name="Davidsen T.M."/>
            <person name="Wu M."/>
            <person name="Huston A.L."/>
            <person name="Lewis M."/>
            <person name="Weaver B."/>
            <person name="Weidman J.F."/>
            <person name="Khouri H."/>
            <person name="Utterback T.R."/>
            <person name="Feldblyum T.V."/>
            <person name="Fraser C.M."/>
        </authorList>
    </citation>
    <scope>NUCLEOTIDE SEQUENCE [LARGE SCALE GENOMIC DNA]</scope>
    <source>
        <strain evidence="1">34H</strain>
    </source>
</reference>
<dbReference type="KEGG" id="cps:CPS_0897"/>
<accession>Q487W9</accession>
<dbReference type="EMBL" id="CP000083">
    <property type="protein sequence ID" value="AAZ28142.1"/>
    <property type="molecule type" value="Genomic_DNA"/>
</dbReference>
<dbReference type="Proteomes" id="UP000000547">
    <property type="component" value="Chromosome"/>
</dbReference>
<organism evidence="1 2">
    <name type="scientific">Colwellia psychrerythraea (strain 34H / ATCC BAA-681)</name>
    <name type="common">Vibrio psychroerythus</name>
    <dbReference type="NCBI Taxonomy" id="167879"/>
    <lineage>
        <taxon>Bacteria</taxon>
        <taxon>Pseudomonadati</taxon>
        <taxon>Pseudomonadota</taxon>
        <taxon>Gammaproteobacteria</taxon>
        <taxon>Alteromonadales</taxon>
        <taxon>Colwelliaceae</taxon>
        <taxon>Colwellia</taxon>
    </lineage>
</organism>
<dbReference type="AlphaFoldDB" id="Q487W9"/>
<sequence length="150" mass="17548">MNICLSKKITPNVCSSTQLYLLRYVKPSYIVDNEPTDESLQLREDRLPPEEYLSFFQSTSSVLPERYQDFIKLMKQKEFTMAKTSGIMHINSEDVESQVNVPRRLIEIKDCNRPHYGLYFCSEKEEDVIEAKTMLLFLAEFELTRSITSC</sequence>
<evidence type="ECO:0000313" key="2">
    <source>
        <dbReference type="Proteomes" id="UP000000547"/>
    </source>
</evidence>
<protein>
    <submittedName>
        <fullName evidence="1">Uncharacterized protein</fullName>
    </submittedName>
</protein>
<name>Q487W9_COLP3</name>
<proteinExistence type="predicted"/>
<dbReference type="HOGENOM" id="CLU_1737415_0_0_6"/>
<dbReference type="STRING" id="167879.CPS_0897"/>
<dbReference type="RefSeq" id="WP_011041740.1">
    <property type="nucleotide sequence ID" value="NC_003910.7"/>
</dbReference>
<gene>
    <name evidence="1" type="ordered locus">CPS_0897</name>
</gene>